<proteinExistence type="predicted"/>
<dbReference type="Proteomes" id="UP000191257">
    <property type="component" value="Chromosome"/>
</dbReference>
<reference evidence="1" key="1">
    <citation type="submission" date="2017-12" db="EMBL/GenBank/DDBJ databases">
        <title>FDA dAtabase for Regulatory Grade micrObial Sequences (FDA-ARGOS): Supporting development and validation of Infectious Disease Dx tests.</title>
        <authorList>
            <person name="Campos J."/>
            <person name="Goldberg B."/>
            <person name="Tallon L."/>
            <person name="Sadzewicz L."/>
            <person name="Sengamalay N."/>
            <person name="Ott S."/>
            <person name="Godinez A."/>
            <person name="Nagaraj S."/>
            <person name="Vyas G."/>
            <person name="Aluvathingal J."/>
            <person name="Nadendla S."/>
            <person name="Geyer C."/>
            <person name="Nandy P."/>
            <person name="Hobson J."/>
            <person name="Sichtig H."/>
        </authorList>
    </citation>
    <scope>NUCLEOTIDE SEQUENCE</scope>
    <source>
        <strain evidence="1">FDAARGOS_252</strain>
    </source>
</reference>
<protein>
    <recommendedName>
        <fullName evidence="3">NinB family protein</fullName>
    </recommendedName>
</protein>
<organism evidence="1 2">
    <name type="scientific">Paracoccus yeei</name>
    <dbReference type="NCBI Taxonomy" id="147645"/>
    <lineage>
        <taxon>Bacteria</taxon>
        <taxon>Pseudomonadati</taxon>
        <taxon>Pseudomonadota</taxon>
        <taxon>Alphaproteobacteria</taxon>
        <taxon>Rhodobacterales</taxon>
        <taxon>Paracoccaceae</taxon>
        <taxon>Paracoccus</taxon>
    </lineage>
</organism>
<evidence type="ECO:0000313" key="2">
    <source>
        <dbReference type="Proteomes" id="UP000191257"/>
    </source>
</evidence>
<gene>
    <name evidence="1" type="ORF">A6J80_17210</name>
</gene>
<sequence length="128" mass="14013">MAQTIIIRSDMQRALAKAIIDRAPVDAVVTVKEGTRTLDQNAKLWAMLSDVARSKPEGRAMSPEAWKAAFMSALGHEIVWQPGIEGAPPFPAGFRTSRLSKTQFADLITFVMAYGDRHGVLWSDEVAA</sequence>
<dbReference type="RefSeq" id="WP_080622318.1">
    <property type="nucleotide sequence ID" value="NZ_CAWMZI010000001.1"/>
</dbReference>
<evidence type="ECO:0008006" key="3">
    <source>
        <dbReference type="Google" id="ProtNLM"/>
    </source>
</evidence>
<dbReference type="AlphaFoldDB" id="A0A1V0GVE2"/>
<dbReference type="STRING" id="147645.A6J80_17210"/>
<accession>A0A1V0GVE2</accession>
<evidence type="ECO:0000313" key="1">
    <source>
        <dbReference type="EMBL" id="ARC37855.1"/>
    </source>
</evidence>
<dbReference type="InterPro" id="IPR008711">
    <property type="entry name" value="Recombinase_NinB"/>
</dbReference>
<dbReference type="Pfam" id="PF05772">
    <property type="entry name" value="NinB"/>
    <property type="match status" value="1"/>
</dbReference>
<dbReference type="KEGG" id="pye:A6J80_17210"/>
<dbReference type="InterPro" id="IPR036619">
    <property type="entry name" value="NinB_sf"/>
</dbReference>
<keyword evidence="2" id="KW-1185">Reference proteome</keyword>
<dbReference type="SUPFAM" id="SSF103370">
    <property type="entry name" value="NinB"/>
    <property type="match status" value="1"/>
</dbReference>
<dbReference type="Gene3D" id="1.10.3790.10">
    <property type="entry name" value="NinB"/>
    <property type="match status" value="1"/>
</dbReference>
<dbReference type="EMBL" id="CP020442">
    <property type="protein sequence ID" value="ARC37855.1"/>
    <property type="molecule type" value="Genomic_DNA"/>
</dbReference>
<name>A0A1V0GVE2_9RHOB</name>